<dbReference type="Pfam" id="PF07859">
    <property type="entry name" value="Abhydrolase_3"/>
    <property type="match status" value="1"/>
</dbReference>
<keyword evidence="1 3" id="KW-0378">Hydrolase</keyword>
<dbReference type="InterPro" id="IPR029058">
    <property type="entry name" value="AB_hydrolase_fold"/>
</dbReference>
<proteinExistence type="predicted"/>
<dbReference type="EMBL" id="JADDIV010000004">
    <property type="protein sequence ID" value="MBE7369232.1"/>
    <property type="molecule type" value="Genomic_DNA"/>
</dbReference>
<evidence type="ECO:0000313" key="4">
    <source>
        <dbReference type="Proteomes" id="UP000806285"/>
    </source>
</evidence>
<evidence type="ECO:0000313" key="3">
    <source>
        <dbReference type="EMBL" id="MBE7369232.1"/>
    </source>
</evidence>
<dbReference type="Gene3D" id="3.40.50.1820">
    <property type="entry name" value="alpha/beta hydrolase"/>
    <property type="match status" value="1"/>
</dbReference>
<dbReference type="Proteomes" id="UP000806285">
    <property type="component" value="Unassembled WGS sequence"/>
</dbReference>
<dbReference type="InterPro" id="IPR013094">
    <property type="entry name" value="AB_hydrolase_3"/>
</dbReference>
<protein>
    <submittedName>
        <fullName evidence="3">Alpha/beta hydrolase</fullName>
    </submittedName>
</protein>
<reference evidence="3 4" key="1">
    <citation type="submission" date="2020-10" db="EMBL/GenBank/DDBJ databases">
        <title>Ramlibacter sp. HM2 16S ribosomal RNA gene Genome sequencing and assembly.</title>
        <authorList>
            <person name="Kang M."/>
        </authorList>
    </citation>
    <scope>NUCLEOTIDE SEQUENCE [LARGE SCALE GENOMIC DNA]</scope>
    <source>
        <strain evidence="3 4">HM2</strain>
    </source>
</reference>
<dbReference type="InterPro" id="IPR050300">
    <property type="entry name" value="GDXG_lipolytic_enzyme"/>
</dbReference>
<name>A0ABR9S7H6_9BURK</name>
<organism evidence="3 4">
    <name type="scientific">Ramlibacter pallidus</name>
    <dbReference type="NCBI Taxonomy" id="2780087"/>
    <lineage>
        <taxon>Bacteria</taxon>
        <taxon>Pseudomonadati</taxon>
        <taxon>Pseudomonadota</taxon>
        <taxon>Betaproteobacteria</taxon>
        <taxon>Burkholderiales</taxon>
        <taxon>Comamonadaceae</taxon>
        <taxon>Ramlibacter</taxon>
    </lineage>
</organism>
<feature type="domain" description="Alpha/beta hydrolase fold-3" evidence="2">
    <location>
        <begin position="81"/>
        <end position="287"/>
    </location>
</feature>
<keyword evidence="4" id="KW-1185">Reference proteome</keyword>
<evidence type="ECO:0000256" key="1">
    <source>
        <dbReference type="ARBA" id="ARBA00022801"/>
    </source>
</evidence>
<dbReference type="RefSeq" id="WP_193677824.1">
    <property type="nucleotide sequence ID" value="NZ_JADDIV010000004.1"/>
</dbReference>
<sequence>MLHPQAQALLRLIEDKGVPPTHTLAPPDARAFYRERRTFTQPDPPEVGAVRDLEAQSPAGPIPLRSYRPAGVSAEALLPVLVYYHGGGWVIGDLDTHDVLCRQLCNFSGCAVVAVDYRLAPEHRFPAALDDAVAAARWVRANAATLKVDAARVAVGGDSAGGNLAAAVALVAREQGDLPLSFQLLVYPATDQRRGAPSHTTNGQGYLLTRDSMDYYHDHYIADRSQDLDWRASPLLHADHGNLPPAFVLVAGFDPLRDEGVAYAAKLSAAGTQATLVNFERQIHGFITMGRVIDEANVAVRMCAAELRQALRP</sequence>
<dbReference type="PANTHER" id="PTHR48081">
    <property type="entry name" value="AB HYDROLASE SUPERFAMILY PROTEIN C4A8.06C"/>
    <property type="match status" value="1"/>
</dbReference>
<dbReference type="PANTHER" id="PTHR48081:SF8">
    <property type="entry name" value="ALPHA_BETA HYDROLASE FOLD-3 DOMAIN-CONTAINING PROTEIN-RELATED"/>
    <property type="match status" value="1"/>
</dbReference>
<accession>A0ABR9S7H6</accession>
<comment type="caution">
    <text evidence="3">The sequence shown here is derived from an EMBL/GenBank/DDBJ whole genome shotgun (WGS) entry which is preliminary data.</text>
</comment>
<dbReference type="SUPFAM" id="SSF53474">
    <property type="entry name" value="alpha/beta-Hydrolases"/>
    <property type="match status" value="1"/>
</dbReference>
<dbReference type="GO" id="GO:0016787">
    <property type="term" value="F:hydrolase activity"/>
    <property type="evidence" value="ECO:0007669"/>
    <property type="project" value="UniProtKB-KW"/>
</dbReference>
<gene>
    <name evidence="3" type="ORF">IM787_16840</name>
</gene>
<evidence type="ECO:0000259" key="2">
    <source>
        <dbReference type="Pfam" id="PF07859"/>
    </source>
</evidence>